<proteinExistence type="predicted"/>
<sequence length="38" mass="4602">MSQQASAFVIHLLKYFINLDYSCREFVEIIYNNENLFK</sequence>
<dbReference type="AlphaFoldDB" id="A0A557SXA9"/>
<comment type="caution">
    <text evidence="1">The sequence shown here is derived from an EMBL/GenBank/DDBJ whole genome shotgun (WGS) entry which is preliminary data.</text>
</comment>
<organism evidence="1 2">
    <name type="scientific">Candidatus Nitrosocosmicus arcticus</name>
    <dbReference type="NCBI Taxonomy" id="2035267"/>
    <lineage>
        <taxon>Archaea</taxon>
        <taxon>Nitrososphaerota</taxon>
        <taxon>Nitrososphaeria</taxon>
        <taxon>Nitrososphaerales</taxon>
        <taxon>Nitrososphaeraceae</taxon>
        <taxon>Candidatus Nitrosocosmicus</taxon>
    </lineage>
</organism>
<reference evidence="1 2" key="1">
    <citation type="journal article" date="2019" name="Front. Microbiol.">
        <title>Ammonia Oxidation by the Arctic Terrestrial Thaumarchaeote Candidatus Nitrosocosmicus arcticus Is Stimulated by Increasing Temperatures.</title>
        <authorList>
            <person name="Alves R.J.E."/>
            <person name="Kerou M."/>
            <person name="Zappe A."/>
            <person name="Bittner R."/>
            <person name="Abby S.S."/>
            <person name="Schmidt H.A."/>
            <person name="Pfeifer K."/>
            <person name="Schleper C."/>
        </authorList>
    </citation>
    <scope>NUCLEOTIDE SEQUENCE [LARGE SCALE GENOMIC DNA]</scope>
    <source>
        <strain evidence="1 2">Kfb</strain>
    </source>
</reference>
<keyword evidence="2" id="KW-1185">Reference proteome</keyword>
<accession>A0A557SXA9</accession>
<gene>
    <name evidence="1" type="ORF">NARC_40195</name>
</gene>
<evidence type="ECO:0000313" key="1">
    <source>
        <dbReference type="EMBL" id="TVP41232.1"/>
    </source>
</evidence>
<evidence type="ECO:0000313" key="2">
    <source>
        <dbReference type="Proteomes" id="UP000315289"/>
    </source>
</evidence>
<dbReference type="EMBL" id="VOAH01000004">
    <property type="protein sequence ID" value="TVP41232.1"/>
    <property type="molecule type" value="Genomic_DNA"/>
</dbReference>
<name>A0A557SXA9_9ARCH</name>
<protein>
    <submittedName>
        <fullName evidence="1">Uncharacterized protein</fullName>
    </submittedName>
</protein>
<dbReference type="Proteomes" id="UP000315289">
    <property type="component" value="Unassembled WGS sequence"/>
</dbReference>